<sequence>MGSGNINCHIDYSEDVEELLFAGALGDRFRTAVNEIVRRKKLCEEDAHRIKTVSTDRGNAHVMHSVDRVCDLTDVHSTITVTSSLCVSPLSRGTRLHHRH</sequence>
<name>A0AAV4JQC3_9GAST</name>
<organism evidence="1 2">
    <name type="scientific">Elysia marginata</name>
    <dbReference type="NCBI Taxonomy" id="1093978"/>
    <lineage>
        <taxon>Eukaryota</taxon>
        <taxon>Metazoa</taxon>
        <taxon>Spiralia</taxon>
        <taxon>Lophotrochozoa</taxon>
        <taxon>Mollusca</taxon>
        <taxon>Gastropoda</taxon>
        <taxon>Heterobranchia</taxon>
        <taxon>Euthyneura</taxon>
        <taxon>Panpulmonata</taxon>
        <taxon>Sacoglossa</taxon>
        <taxon>Placobranchoidea</taxon>
        <taxon>Plakobranchidae</taxon>
        <taxon>Elysia</taxon>
    </lineage>
</organism>
<reference evidence="1 2" key="1">
    <citation type="journal article" date="2021" name="Elife">
        <title>Chloroplast acquisition without the gene transfer in kleptoplastic sea slugs, Plakobranchus ocellatus.</title>
        <authorList>
            <person name="Maeda T."/>
            <person name="Takahashi S."/>
            <person name="Yoshida T."/>
            <person name="Shimamura S."/>
            <person name="Takaki Y."/>
            <person name="Nagai Y."/>
            <person name="Toyoda A."/>
            <person name="Suzuki Y."/>
            <person name="Arimoto A."/>
            <person name="Ishii H."/>
            <person name="Satoh N."/>
            <person name="Nishiyama T."/>
            <person name="Hasebe M."/>
            <person name="Maruyama T."/>
            <person name="Minagawa J."/>
            <person name="Obokata J."/>
            <person name="Shigenobu S."/>
        </authorList>
    </citation>
    <scope>NUCLEOTIDE SEQUENCE [LARGE SCALE GENOMIC DNA]</scope>
</reference>
<evidence type="ECO:0000313" key="2">
    <source>
        <dbReference type="Proteomes" id="UP000762676"/>
    </source>
</evidence>
<dbReference type="AlphaFoldDB" id="A0AAV4JQC3"/>
<evidence type="ECO:0000313" key="1">
    <source>
        <dbReference type="EMBL" id="GFS24324.1"/>
    </source>
</evidence>
<proteinExistence type="predicted"/>
<dbReference type="EMBL" id="BMAT01013986">
    <property type="protein sequence ID" value="GFS24324.1"/>
    <property type="molecule type" value="Genomic_DNA"/>
</dbReference>
<comment type="caution">
    <text evidence="1">The sequence shown here is derived from an EMBL/GenBank/DDBJ whole genome shotgun (WGS) entry which is preliminary data.</text>
</comment>
<dbReference type="Proteomes" id="UP000762676">
    <property type="component" value="Unassembled WGS sequence"/>
</dbReference>
<protein>
    <submittedName>
        <fullName evidence="1">Uncharacterized protein</fullName>
    </submittedName>
</protein>
<gene>
    <name evidence="1" type="ORF">ElyMa_007000300</name>
</gene>
<keyword evidence="2" id="KW-1185">Reference proteome</keyword>
<accession>A0AAV4JQC3</accession>